<gene>
    <name evidence="1" type="ORF">OVN521_LOCUS41027</name>
</gene>
<sequence>MSDSTSSSINNASVSMSVSNKHSITNSYNNFGKYIKLNVGNHLFLTSFDTLIKEDTMFKAMFSGRMEVVQDSEGKNEFNESSKNIFYRKFTPRECSSISI</sequence>
<proteinExistence type="predicted"/>
<evidence type="ECO:0000313" key="1">
    <source>
        <dbReference type="EMBL" id="CAF4505927.1"/>
    </source>
</evidence>
<dbReference type="SUPFAM" id="SSF54695">
    <property type="entry name" value="POZ domain"/>
    <property type="match status" value="1"/>
</dbReference>
<accession>A0A820VSJ1</accession>
<name>A0A820VSJ1_9BILA</name>
<reference evidence="1" key="1">
    <citation type="submission" date="2021-02" db="EMBL/GenBank/DDBJ databases">
        <authorList>
            <person name="Nowell W R."/>
        </authorList>
    </citation>
    <scope>NUCLEOTIDE SEQUENCE</scope>
</reference>
<dbReference type="GO" id="GO:0004842">
    <property type="term" value="F:ubiquitin-protein transferase activity"/>
    <property type="evidence" value="ECO:0007669"/>
    <property type="project" value="TreeGrafter"/>
</dbReference>
<dbReference type="GO" id="GO:0031463">
    <property type="term" value="C:Cul3-RING ubiquitin ligase complex"/>
    <property type="evidence" value="ECO:0007669"/>
    <property type="project" value="TreeGrafter"/>
</dbReference>
<dbReference type="PANTHER" id="PTHR11145:SF8">
    <property type="entry name" value="RE57120P"/>
    <property type="match status" value="1"/>
</dbReference>
<dbReference type="InterPro" id="IPR045068">
    <property type="entry name" value="BACURD1-3"/>
</dbReference>
<comment type="caution">
    <text evidence="1">The sequence shown here is derived from an EMBL/GenBank/DDBJ whole genome shotgun (WGS) entry which is preliminary data.</text>
</comment>
<dbReference type="Proteomes" id="UP000663866">
    <property type="component" value="Unassembled WGS sequence"/>
</dbReference>
<evidence type="ECO:0008006" key="3">
    <source>
        <dbReference type="Google" id="ProtNLM"/>
    </source>
</evidence>
<dbReference type="GO" id="GO:0016567">
    <property type="term" value="P:protein ubiquitination"/>
    <property type="evidence" value="ECO:0007669"/>
    <property type="project" value="TreeGrafter"/>
</dbReference>
<dbReference type="GO" id="GO:0035024">
    <property type="term" value="P:negative regulation of Rho protein signal transduction"/>
    <property type="evidence" value="ECO:0007669"/>
    <property type="project" value="TreeGrafter"/>
</dbReference>
<dbReference type="AlphaFoldDB" id="A0A820VSJ1"/>
<dbReference type="GO" id="GO:0043161">
    <property type="term" value="P:proteasome-mediated ubiquitin-dependent protein catabolic process"/>
    <property type="evidence" value="ECO:0007669"/>
    <property type="project" value="TreeGrafter"/>
</dbReference>
<protein>
    <recommendedName>
        <fullName evidence="3">BTB domain-containing protein</fullName>
    </recommendedName>
</protein>
<evidence type="ECO:0000313" key="2">
    <source>
        <dbReference type="Proteomes" id="UP000663866"/>
    </source>
</evidence>
<organism evidence="1 2">
    <name type="scientific">Rotaria magnacalcarata</name>
    <dbReference type="NCBI Taxonomy" id="392030"/>
    <lineage>
        <taxon>Eukaryota</taxon>
        <taxon>Metazoa</taxon>
        <taxon>Spiralia</taxon>
        <taxon>Gnathifera</taxon>
        <taxon>Rotifera</taxon>
        <taxon>Eurotatoria</taxon>
        <taxon>Bdelloidea</taxon>
        <taxon>Philodinida</taxon>
        <taxon>Philodinidae</taxon>
        <taxon>Rotaria</taxon>
    </lineage>
</organism>
<keyword evidence="2" id="KW-1185">Reference proteome</keyword>
<dbReference type="InterPro" id="IPR011333">
    <property type="entry name" value="SKP1/BTB/POZ_sf"/>
</dbReference>
<dbReference type="Gene3D" id="3.30.710.10">
    <property type="entry name" value="Potassium Channel Kv1.1, Chain A"/>
    <property type="match status" value="1"/>
</dbReference>
<dbReference type="PANTHER" id="PTHR11145">
    <property type="entry name" value="BTB/POZ DOMAIN-CONTAINING ADAPTER FOR CUL3-MEDIATED RHOA DEGRADATION PROTEIN FAMILY MEMBER"/>
    <property type="match status" value="1"/>
</dbReference>
<dbReference type="EMBL" id="CAJOBG010054059">
    <property type="protein sequence ID" value="CAF4505927.1"/>
    <property type="molecule type" value="Genomic_DNA"/>
</dbReference>